<dbReference type="RefSeq" id="WP_187529015.1">
    <property type="nucleotide sequence ID" value="NZ_CP060724.1"/>
</dbReference>
<keyword evidence="12" id="KW-1185">Reference proteome</keyword>
<protein>
    <recommendedName>
        <fullName evidence="4 8">Methionyl-tRNA formyltransferase</fullName>
        <ecNumber evidence="3 8">2.1.2.9</ecNumber>
    </recommendedName>
</protein>
<dbReference type="Gene3D" id="3.40.50.170">
    <property type="entry name" value="Formyl transferase, N-terminal domain"/>
    <property type="match status" value="1"/>
</dbReference>
<gene>
    <name evidence="8" type="primary">fmt</name>
    <name evidence="11" type="ORF">H9L19_07385</name>
</gene>
<evidence type="ECO:0000256" key="8">
    <source>
        <dbReference type="HAMAP-Rule" id="MF_00182"/>
    </source>
</evidence>
<comment type="function">
    <text evidence="1 8">Attaches a formyl group to the free amino group of methionyl-tRNA(fMet). The formyl group appears to play a dual role in the initiator identity of N-formylmethionyl-tRNA by promoting its recognition by IF2 and preventing the misappropriation of this tRNA by the elongation apparatus.</text>
</comment>
<evidence type="ECO:0000256" key="7">
    <source>
        <dbReference type="ARBA" id="ARBA00048558"/>
    </source>
</evidence>
<dbReference type="PANTHER" id="PTHR11138:SF5">
    <property type="entry name" value="METHIONYL-TRNA FORMYLTRANSFERASE, MITOCHONDRIAL"/>
    <property type="match status" value="1"/>
</dbReference>
<evidence type="ECO:0000256" key="6">
    <source>
        <dbReference type="ARBA" id="ARBA00022917"/>
    </source>
</evidence>
<feature type="domain" description="Formyl transferase N-terminal" evidence="9">
    <location>
        <begin position="4"/>
        <end position="181"/>
    </location>
</feature>
<dbReference type="InterPro" id="IPR044135">
    <property type="entry name" value="Met-tRNA-FMT_C"/>
</dbReference>
<dbReference type="InterPro" id="IPR002376">
    <property type="entry name" value="Formyl_transf_N"/>
</dbReference>
<dbReference type="KEGG" id="wdi:H9L19_07385"/>
<sequence length="317" mass="34325">MKTKIIFMGTPQFSVGILQALVAHNDYEVIAVLTQPDRPVGRKRVLKPSPVKEAALAANIPVFQPAKLSGSDELLQMIALEPDIIITAAYGQFLPAKLLNAAKIGAINVHASLLPKYRGGAPIQYALLNGDAKTGVSIMYMVKEMDAGDVLAQSELPIEPEDNTGTLFEKLSVLGRDLLLKTLPSLIDGTNEAVPQDITQVTFSPTIQPNEEIIDFSKSANQIINQVRALYPAPIAHTMIKNVRTKIQKAHLIDETTTLPAGSVVKKDKRQLWLATGDGHIIAIDEIQPAGKAKMPISAYLNGHANFTEGEQVITNE</sequence>
<organism evidence="11 12">
    <name type="scientific">Weissella diestrammenae</name>
    <dbReference type="NCBI Taxonomy" id="1162633"/>
    <lineage>
        <taxon>Bacteria</taxon>
        <taxon>Bacillati</taxon>
        <taxon>Bacillota</taxon>
        <taxon>Bacilli</taxon>
        <taxon>Lactobacillales</taxon>
        <taxon>Lactobacillaceae</taxon>
        <taxon>Weissella</taxon>
    </lineage>
</organism>
<name>A0A7G9T505_9LACO</name>
<dbReference type="InterPro" id="IPR001555">
    <property type="entry name" value="GART_AS"/>
</dbReference>
<dbReference type="FunFam" id="3.40.50.12230:FF:000001">
    <property type="entry name" value="Methionyl-tRNA formyltransferase"/>
    <property type="match status" value="1"/>
</dbReference>
<dbReference type="InterPro" id="IPR041711">
    <property type="entry name" value="Met-tRNA-FMT_N"/>
</dbReference>
<dbReference type="GO" id="GO:0004479">
    <property type="term" value="F:methionyl-tRNA formyltransferase activity"/>
    <property type="evidence" value="ECO:0007669"/>
    <property type="project" value="UniProtKB-UniRule"/>
</dbReference>
<evidence type="ECO:0000259" key="10">
    <source>
        <dbReference type="Pfam" id="PF02911"/>
    </source>
</evidence>
<dbReference type="Gene3D" id="3.10.25.10">
    <property type="entry name" value="Formyl transferase, C-terminal domain"/>
    <property type="match status" value="1"/>
</dbReference>
<comment type="catalytic activity">
    <reaction evidence="7 8">
        <text>L-methionyl-tRNA(fMet) + (6R)-10-formyltetrahydrofolate = N-formyl-L-methionyl-tRNA(fMet) + (6S)-5,6,7,8-tetrahydrofolate + H(+)</text>
        <dbReference type="Rhea" id="RHEA:24380"/>
        <dbReference type="Rhea" id="RHEA-COMP:9952"/>
        <dbReference type="Rhea" id="RHEA-COMP:9953"/>
        <dbReference type="ChEBI" id="CHEBI:15378"/>
        <dbReference type="ChEBI" id="CHEBI:57453"/>
        <dbReference type="ChEBI" id="CHEBI:78530"/>
        <dbReference type="ChEBI" id="CHEBI:78844"/>
        <dbReference type="ChEBI" id="CHEBI:195366"/>
        <dbReference type="EC" id="2.1.2.9"/>
    </reaction>
</comment>
<evidence type="ECO:0000256" key="5">
    <source>
        <dbReference type="ARBA" id="ARBA00022679"/>
    </source>
</evidence>
<dbReference type="InterPro" id="IPR005793">
    <property type="entry name" value="Formyl_trans_C"/>
</dbReference>
<dbReference type="PANTHER" id="PTHR11138">
    <property type="entry name" value="METHIONYL-TRNA FORMYLTRANSFERASE"/>
    <property type="match status" value="1"/>
</dbReference>
<comment type="similarity">
    <text evidence="2 8">Belongs to the Fmt family.</text>
</comment>
<dbReference type="Proteomes" id="UP000515800">
    <property type="component" value="Chromosome"/>
</dbReference>
<feature type="domain" description="Formyl transferase C-terminal" evidence="10">
    <location>
        <begin position="207"/>
        <end position="304"/>
    </location>
</feature>
<dbReference type="InterPro" id="IPR037022">
    <property type="entry name" value="Formyl_trans_C_sf"/>
</dbReference>
<dbReference type="AlphaFoldDB" id="A0A7G9T505"/>
<dbReference type="InterPro" id="IPR011034">
    <property type="entry name" value="Formyl_transferase-like_C_sf"/>
</dbReference>
<dbReference type="InterPro" id="IPR005794">
    <property type="entry name" value="Fmt"/>
</dbReference>
<evidence type="ECO:0000313" key="12">
    <source>
        <dbReference type="Proteomes" id="UP000515800"/>
    </source>
</evidence>
<dbReference type="CDD" id="cd08646">
    <property type="entry name" value="FMT_core_Met-tRNA-FMT_N"/>
    <property type="match status" value="1"/>
</dbReference>
<evidence type="ECO:0000256" key="1">
    <source>
        <dbReference type="ARBA" id="ARBA00002606"/>
    </source>
</evidence>
<dbReference type="EMBL" id="CP060724">
    <property type="protein sequence ID" value="QNN75180.1"/>
    <property type="molecule type" value="Genomic_DNA"/>
</dbReference>
<accession>A0A7G9T505</accession>
<dbReference type="Pfam" id="PF00551">
    <property type="entry name" value="Formyl_trans_N"/>
    <property type="match status" value="1"/>
</dbReference>
<proteinExistence type="inferred from homology"/>
<evidence type="ECO:0000256" key="2">
    <source>
        <dbReference type="ARBA" id="ARBA00010699"/>
    </source>
</evidence>
<dbReference type="FunFam" id="3.40.50.170:FF:000004">
    <property type="entry name" value="Methionyl-tRNA formyltransferase"/>
    <property type="match status" value="1"/>
</dbReference>
<evidence type="ECO:0000313" key="11">
    <source>
        <dbReference type="EMBL" id="QNN75180.1"/>
    </source>
</evidence>
<dbReference type="Pfam" id="PF02911">
    <property type="entry name" value="Formyl_trans_C"/>
    <property type="match status" value="1"/>
</dbReference>
<feature type="binding site" evidence="8">
    <location>
        <begin position="112"/>
        <end position="115"/>
    </location>
    <ligand>
        <name>(6S)-5,6,7,8-tetrahydrofolate</name>
        <dbReference type="ChEBI" id="CHEBI:57453"/>
    </ligand>
</feature>
<dbReference type="NCBIfam" id="TIGR00460">
    <property type="entry name" value="fmt"/>
    <property type="match status" value="1"/>
</dbReference>
<evidence type="ECO:0000256" key="4">
    <source>
        <dbReference type="ARBA" id="ARBA00016014"/>
    </source>
</evidence>
<dbReference type="CDD" id="cd08704">
    <property type="entry name" value="Met_tRNA_FMT_C"/>
    <property type="match status" value="1"/>
</dbReference>
<dbReference type="PROSITE" id="PS00373">
    <property type="entry name" value="GART"/>
    <property type="match status" value="1"/>
</dbReference>
<dbReference type="SUPFAM" id="SSF50486">
    <property type="entry name" value="FMT C-terminal domain-like"/>
    <property type="match status" value="1"/>
</dbReference>
<keyword evidence="6 8" id="KW-0648">Protein biosynthesis</keyword>
<evidence type="ECO:0000256" key="3">
    <source>
        <dbReference type="ARBA" id="ARBA00012261"/>
    </source>
</evidence>
<dbReference type="EC" id="2.1.2.9" evidence="3 8"/>
<dbReference type="InterPro" id="IPR036477">
    <property type="entry name" value="Formyl_transf_N_sf"/>
</dbReference>
<reference evidence="11 12" key="1">
    <citation type="submission" date="2020-08" db="EMBL/GenBank/DDBJ databases">
        <title>Genome sequence of Weissella diestrammenae KACC 16890T.</title>
        <authorList>
            <person name="Hyun D.-W."/>
            <person name="Bae J.-W."/>
        </authorList>
    </citation>
    <scope>NUCLEOTIDE SEQUENCE [LARGE SCALE GENOMIC DNA]</scope>
    <source>
        <strain evidence="11 12">KACC 16890</strain>
    </source>
</reference>
<dbReference type="SUPFAM" id="SSF53328">
    <property type="entry name" value="Formyltransferase"/>
    <property type="match status" value="1"/>
</dbReference>
<evidence type="ECO:0000259" key="9">
    <source>
        <dbReference type="Pfam" id="PF00551"/>
    </source>
</evidence>
<dbReference type="HAMAP" id="MF_00182">
    <property type="entry name" value="Formyl_trans"/>
    <property type="match status" value="1"/>
</dbReference>
<dbReference type="GO" id="GO:0005829">
    <property type="term" value="C:cytosol"/>
    <property type="evidence" value="ECO:0007669"/>
    <property type="project" value="TreeGrafter"/>
</dbReference>
<keyword evidence="5 8" id="KW-0808">Transferase</keyword>